<sequence>MTFIISKKKPFFPISENLRTYLSGYGRHSEFSLNYNDLLRYTDTFPLEDRYGKDTLWETVIYPQYAVQELHSALSFIYAILKMDGDKTLSKHLYIDRIDYCRFANSKPFRIRVVNQFNDNYDYFYVKQADASRVYGLELEHILSPNRINYLVYKDTLIEEHIAGIPGDTFIETYLTRKDVNKVRIAKEFVKFNERCFVKLLGDMRSYNYVIDITPDFEDEQYRVRAIDFDQQSYEGRHKMYLAQFFKENNVVVELVQNLINPETLAQYQLEERTLMSRRVRQAHQRMHHLMSSMRKDTLSKPEKVTRLKQEMKDYHNEERFLQCKTMGDIVYLNMQLLLVENLKVD</sequence>
<dbReference type="Proteomes" id="UP000004095">
    <property type="component" value="Unassembled WGS sequence"/>
</dbReference>
<accession>A1ZF22</accession>
<name>A1ZF22_MICM2</name>
<organism evidence="1 2">
    <name type="scientific">Microscilla marina ATCC 23134</name>
    <dbReference type="NCBI Taxonomy" id="313606"/>
    <lineage>
        <taxon>Bacteria</taxon>
        <taxon>Pseudomonadati</taxon>
        <taxon>Bacteroidota</taxon>
        <taxon>Cytophagia</taxon>
        <taxon>Cytophagales</taxon>
        <taxon>Microscillaceae</taxon>
        <taxon>Microscilla</taxon>
    </lineage>
</organism>
<protein>
    <submittedName>
        <fullName evidence="1">Uncharacterized protein</fullName>
    </submittedName>
</protein>
<evidence type="ECO:0000313" key="2">
    <source>
        <dbReference type="Proteomes" id="UP000004095"/>
    </source>
</evidence>
<keyword evidence="2" id="KW-1185">Reference proteome</keyword>
<gene>
    <name evidence="1" type="ORF">M23134_07532</name>
</gene>
<dbReference type="RefSeq" id="WP_002694278.1">
    <property type="nucleotide sequence ID" value="NZ_AAWS01000004.1"/>
</dbReference>
<comment type="caution">
    <text evidence="1">The sequence shown here is derived from an EMBL/GenBank/DDBJ whole genome shotgun (WGS) entry which is preliminary data.</text>
</comment>
<dbReference type="eggNOG" id="ENOG502Z7J4">
    <property type="taxonomic scope" value="Bacteria"/>
</dbReference>
<dbReference type="OrthoDB" id="1222242at2"/>
<dbReference type="AlphaFoldDB" id="A1ZF22"/>
<dbReference type="EMBL" id="AAWS01000004">
    <property type="protein sequence ID" value="EAY31124.1"/>
    <property type="molecule type" value="Genomic_DNA"/>
</dbReference>
<evidence type="ECO:0000313" key="1">
    <source>
        <dbReference type="EMBL" id="EAY31124.1"/>
    </source>
</evidence>
<proteinExistence type="predicted"/>
<reference evidence="1 2" key="1">
    <citation type="submission" date="2007-01" db="EMBL/GenBank/DDBJ databases">
        <authorList>
            <person name="Haygood M."/>
            <person name="Podell S."/>
            <person name="Anderson C."/>
            <person name="Hopkinson B."/>
            <person name="Roe K."/>
            <person name="Barbeau K."/>
            <person name="Gaasterland T."/>
            <person name="Ferriera S."/>
            <person name="Johnson J."/>
            <person name="Kravitz S."/>
            <person name="Beeson K."/>
            <person name="Sutton G."/>
            <person name="Rogers Y.-H."/>
            <person name="Friedman R."/>
            <person name="Frazier M."/>
            <person name="Venter J.C."/>
        </authorList>
    </citation>
    <scope>NUCLEOTIDE SEQUENCE [LARGE SCALE GENOMIC DNA]</scope>
    <source>
        <strain evidence="1 2">ATCC 23134</strain>
    </source>
</reference>